<feature type="transmembrane region" description="Helical" evidence="2">
    <location>
        <begin position="686"/>
        <end position="707"/>
    </location>
</feature>
<keyword evidence="2" id="KW-1133">Transmembrane helix</keyword>
<name>A0A510DSW4_9CREN</name>
<evidence type="ECO:0000256" key="2">
    <source>
        <dbReference type="SAM" id="Phobius"/>
    </source>
</evidence>
<dbReference type="SUPFAM" id="SSF101898">
    <property type="entry name" value="NHL repeat"/>
    <property type="match status" value="1"/>
</dbReference>
<keyword evidence="5" id="KW-1185">Reference proteome</keyword>
<proteinExistence type="predicted"/>
<dbReference type="OrthoDB" id="43870at2157"/>
<dbReference type="STRING" id="1294262.GCA_001316085_02405"/>
<evidence type="ECO:0000313" key="4">
    <source>
        <dbReference type="EMBL" id="BBG25979.1"/>
    </source>
</evidence>
<dbReference type="Proteomes" id="UP000322983">
    <property type="component" value="Chromosome"/>
</dbReference>
<dbReference type="EMBL" id="AP018929">
    <property type="protein sequence ID" value="BBG23230.1"/>
    <property type="molecule type" value="Genomic_DNA"/>
</dbReference>
<evidence type="ECO:0000313" key="5">
    <source>
        <dbReference type="Proteomes" id="UP000322983"/>
    </source>
</evidence>
<organism evidence="3 5">
    <name type="scientific">Sulfuracidifex tepidarius</name>
    <dbReference type="NCBI Taxonomy" id="1294262"/>
    <lineage>
        <taxon>Archaea</taxon>
        <taxon>Thermoproteota</taxon>
        <taxon>Thermoprotei</taxon>
        <taxon>Sulfolobales</taxon>
        <taxon>Sulfolobaceae</taxon>
        <taxon>Sulfuracidifex</taxon>
    </lineage>
</organism>
<keyword evidence="2" id="KW-0812">Transmembrane</keyword>
<gene>
    <name evidence="3" type="ORF">IC006_0514</name>
    <name evidence="4" type="ORF">IC007_0484</name>
</gene>
<accession>A0A510DSW4</accession>
<reference evidence="6" key="1">
    <citation type="submission" date="2018-09" db="EMBL/GenBank/DDBJ databases">
        <title>Complete Genome Sequencing of Sulfolobus sp. JCM 16834.</title>
        <authorList>
            <person name="Kato S."/>
            <person name="Itoh T."/>
            <person name="Ohkuma M."/>
        </authorList>
    </citation>
    <scope>NUCLEOTIDE SEQUENCE [LARGE SCALE GENOMIC DNA]</scope>
    <source>
        <strain evidence="6">IC-007</strain>
    </source>
</reference>
<dbReference type="KEGG" id="step:IC006_0514"/>
<dbReference type="GeneID" id="41716949"/>
<protein>
    <submittedName>
        <fullName evidence="3">Uncharacterized protein</fullName>
    </submittedName>
</protein>
<reference evidence="3 5" key="2">
    <citation type="journal article" date="2020" name="Int. J. Syst. Evol. Microbiol.">
        <title>Sulfuracidifex tepidarius gen. nov., sp. nov. and transfer of Sulfolobus metallicus Huber and Stetter 1992 to the genus Sulfuracidifex as Sulfuracidifex metallicus comb. nov.</title>
        <authorList>
            <person name="Itoh T."/>
            <person name="Miura T."/>
            <person name="Sakai H.D."/>
            <person name="Kato S."/>
            <person name="Ohkuma M."/>
            <person name="Takashina T."/>
        </authorList>
    </citation>
    <scope>NUCLEOTIDE SEQUENCE [LARGE SCALE GENOMIC DNA]</scope>
    <source>
        <strain evidence="3 5">IC-006</strain>
        <strain evidence="4">IC-007</strain>
    </source>
</reference>
<dbReference type="RefSeq" id="WP_149528285.1">
    <property type="nucleotide sequence ID" value="NZ_AP018929.1"/>
</dbReference>
<evidence type="ECO:0000313" key="3">
    <source>
        <dbReference type="EMBL" id="BBG23230.1"/>
    </source>
</evidence>
<dbReference type="Proteomes" id="UP000325030">
    <property type="component" value="Chromosome"/>
</dbReference>
<accession>A0A510E0H2</accession>
<feature type="compositionally biased region" description="Pro residues" evidence="1">
    <location>
        <begin position="642"/>
        <end position="653"/>
    </location>
</feature>
<dbReference type="EMBL" id="AP018930">
    <property type="protein sequence ID" value="BBG25979.1"/>
    <property type="molecule type" value="Genomic_DNA"/>
</dbReference>
<feature type="compositionally biased region" description="Low complexity" evidence="1">
    <location>
        <begin position="654"/>
        <end position="667"/>
    </location>
</feature>
<evidence type="ECO:0000313" key="6">
    <source>
        <dbReference type="Proteomes" id="UP000325030"/>
    </source>
</evidence>
<keyword evidence="2" id="KW-0472">Membrane</keyword>
<evidence type="ECO:0000256" key="1">
    <source>
        <dbReference type="SAM" id="MobiDB-lite"/>
    </source>
</evidence>
<sequence length="710" mass="78083">MKEILNRFLTLLVFLVTLLSVMQLTLTSTYASSQEQPTQGVQLGYIYENGIQSNVEEAVYDPFNGLIYVAGLNHLIYALNESDGTFNRVVVANFIAQNLSVDPVNGVVYAINQSGTFLEINGTHEVGLFEMPTPSNMVITKVYWGYLTNGSIYVLGTSFNELEFVFLVYDGTENVSCVHARYGFTPDGLDPSAYPTFVNGYFEVGISINHCPLVQIHQGKSRAVTTQIGNGGDVIRLIPDNTLGLVYVQAQQDNQLFIYNSSTFPDITSKDYFTYLQLSTSSYVYTGGIVPPNYVISPDGTLYLITLEHGGFYMYVVHSDQLLNSFYLGSGYTCMAWYLEYYNGEVYAMSSHGQLVITNSKTVLENYTLPDTSVNNFQVTKWGLLVSGNNTVNFAYYGYPVEIQAHGLNYGLPLTFMVNGTVNGLKVGYVENTSNYSTILVLPEGNYTMTFLPNVGYVPLQGSLTLQVAQQSYVTVNYVPRNFTLTVEEEGLIPDVKWGIIANSKTAMASSGTNITLTLPYGDVLVIPEPVNGYNLSQTQYETFLNGNESLVVSYVPFARYNLIVHASGIPNGTQWILSLNSSSFRGTLIEDKNQVNLSLLIGVYEMSVVPPPGYNVIGGNRTFVLSHNFQLTLQFFNSSSPIPPTSSSPIPPTSSSTVPTSHTPQSNNVRPIPPETSSQSTGFPFIYIIVLIAVVLGIGIVMALIFGRR</sequence>
<dbReference type="AlphaFoldDB" id="A0A510DSW4"/>
<feature type="region of interest" description="Disordered" evidence="1">
    <location>
        <begin position="641"/>
        <end position="676"/>
    </location>
</feature>